<gene>
    <name evidence="5" type="ORF">PPRIM_AZ9-3.1.T0190053</name>
</gene>
<dbReference type="AlphaFoldDB" id="A0A8S1KAL3"/>
<evidence type="ECO:0000256" key="3">
    <source>
        <dbReference type="ARBA" id="ARBA00023140"/>
    </source>
</evidence>
<keyword evidence="2" id="KW-0472">Membrane</keyword>
<keyword evidence="1" id="KW-0962">Peroxisome biogenesis</keyword>
<organism evidence="5 6">
    <name type="scientific">Paramecium primaurelia</name>
    <dbReference type="NCBI Taxonomy" id="5886"/>
    <lineage>
        <taxon>Eukaryota</taxon>
        <taxon>Sar</taxon>
        <taxon>Alveolata</taxon>
        <taxon>Ciliophora</taxon>
        <taxon>Intramacronucleata</taxon>
        <taxon>Oligohymenophorea</taxon>
        <taxon>Peniculida</taxon>
        <taxon>Parameciidae</taxon>
        <taxon>Paramecium</taxon>
    </lineage>
</organism>
<dbReference type="GO" id="GO:0016559">
    <property type="term" value="P:peroxisome fission"/>
    <property type="evidence" value="ECO:0007669"/>
    <property type="project" value="InterPro"/>
</dbReference>
<keyword evidence="3" id="KW-0576">Peroxisome</keyword>
<evidence type="ECO:0000256" key="1">
    <source>
        <dbReference type="ARBA" id="ARBA00022593"/>
    </source>
</evidence>
<evidence type="ECO:0000256" key="2">
    <source>
        <dbReference type="ARBA" id="ARBA00023136"/>
    </source>
</evidence>
<dbReference type="Proteomes" id="UP000688137">
    <property type="component" value="Unassembled WGS sequence"/>
</dbReference>
<sequence>MQNFKRVVILLSKTSGRDKSCRILQYFGKFCAEQLKELKQDELSLKCKNLSSNMSLTRKVLRFGRTIGIIISIMELTKQKGNKAIILNKILMNISCFLYFLVDHTHWFCKIQVIQNPQLEAKADYWSDALWCFEAFFDCIALILEIREEENKSQDSKSSQRLFNLKLDLLRAFMDLLSAYGFISNGRVPGKWIGFFGTISSIIGLKQQWDAAK</sequence>
<comment type="caution">
    <text evidence="5">The sequence shown here is derived from an EMBL/GenBank/DDBJ whole genome shotgun (WGS) entry which is preliminary data.</text>
</comment>
<dbReference type="OMA" id="CMAHYFL"/>
<accession>A0A8S1KAL3</accession>
<evidence type="ECO:0000313" key="5">
    <source>
        <dbReference type="EMBL" id="CAD8052179.1"/>
    </source>
</evidence>
<dbReference type="InterPro" id="IPR008733">
    <property type="entry name" value="PEX11"/>
</dbReference>
<keyword evidence="6" id="KW-1185">Reference proteome</keyword>
<evidence type="ECO:0000256" key="4">
    <source>
        <dbReference type="ARBA" id="ARBA00046271"/>
    </source>
</evidence>
<dbReference type="Pfam" id="PF05648">
    <property type="entry name" value="PEX11"/>
    <property type="match status" value="1"/>
</dbReference>
<reference evidence="5" key="1">
    <citation type="submission" date="2021-01" db="EMBL/GenBank/DDBJ databases">
        <authorList>
            <consortium name="Genoscope - CEA"/>
            <person name="William W."/>
        </authorList>
    </citation>
    <scope>NUCLEOTIDE SEQUENCE</scope>
</reference>
<protein>
    <submittedName>
        <fullName evidence="5">Uncharacterized protein</fullName>
    </submittedName>
</protein>
<dbReference type="PANTHER" id="PTHR12652">
    <property type="entry name" value="PEROXISOMAL BIOGENESIS FACTOR 11"/>
    <property type="match status" value="1"/>
</dbReference>
<dbReference type="GO" id="GO:0005778">
    <property type="term" value="C:peroxisomal membrane"/>
    <property type="evidence" value="ECO:0007669"/>
    <property type="project" value="UniProtKB-SubCell"/>
</dbReference>
<dbReference type="PANTHER" id="PTHR12652:SF50">
    <property type="entry name" value="PEROXIN 11"/>
    <property type="match status" value="1"/>
</dbReference>
<dbReference type="EMBL" id="CAJJDM010000016">
    <property type="protein sequence ID" value="CAD8052179.1"/>
    <property type="molecule type" value="Genomic_DNA"/>
</dbReference>
<evidence type="ECO:0000313" key="6">
    <source>
        <dbReference type="Proteomes" id="UP000688137"/>
    </source>
</evidence>
<proteinExistence type="predicted"/>
<comment type="subcellular location">
    <subcellularLocation>
        <location evidence="4">Peroxisome membrane</location>
    </subcellularLocation>
</comment>
<name>A0A8S1KAL3_PARPR</name>